<organism evidence="3">
    <name type="scientific">Ensete ventricosum</name>
    <name type="common">Abyssinian banana</name>
    <name type="synonym">Musa ensete</name>
    <dbReference type="NCBI Taxonomy" id="4639"/>
    <lineage>
        <taxon>Eukaryota</taxon>
        <taxon>Viridiplantae</taxon>
        <taxon>Streptophyta</taxon>
        <taxon>Embryophyta</taxon>
        <taxon>Tracheophyta</taxon>
        <taxon>Spermatophyta</taxon>
        <taxon>Magnoliopsida</taxon>
        <taxon>Liliopsida</taxon>
        <taxon>Zingiberales</taxon>
        <taxon>Musaceae</taxon>
        <taxon>Ensete</taxon>
    </lineage>
</organism>
<dbReference type="EMBL" id="KV875641">
    <property type="protein sequence ID" value="RZR72175.1"/>
    <property type="molecule type" value="Genomic_DNA"/>
</dbReference>
<feature type="region of interest" description="Disordered" evidence="1">
    <location>
        <begin position="26"/>
        <end position="57"/>
    </location>
</feature>
<protein>
    <recommendedName>
        <fullName evidence="4">Secreted protein</fullName>
    </recommendedName>
</protein>
<keyword evidence="2" id="KW-0732">Signal</keyword>
<feature type="signal peptide" evidence="2">
    <location>
        <begin position="1"/>
        <end position="21"/>
    </location>
</feature>
<accession>A0A445MD43</accession>
<dbReference type="Proteomes" id="UP000290560">
    <property type="component" value="Unassembled WGS sequence"/>
</dbReference>
<name>A0A445MD43_ENSVE</name>
<dbReference type="AlphaFoldDB" id="A0A445MD43"/>
<sequence>MRGHRCHSSLSMPALLQLRSAAGGLVAMGREGGREGGREERGSPSMKQGIIGRAGGACNTTTRSLVFVPTVLGQETTVGERSSSPVC</sequence>
<feature type="compositionally biased region" description="Basic and acidic residues" evidence="1">
    <location>
        <begin position="31"/>
        <end position="42"/>
    </location>
</feature>
<evidence type="ECO:0000256" key="2">
    <source>
        <dbReference type="SAM" id="SignalP"/>
    </source>
</evidence>
<evidence type="ECO:0000256" key="1">
    <source>
        <dbReference type="SAM" id="MobiDB-lite"/>
    </source>
</evidence>
<gene>
    <name evidence="3" type="ORF">BHM03_00011034</name>
</gene>
<feature type="chain" id="PRO_5019101284" description="Secreted protein" evidence="2">
    <location>
        <begin position="22"/>
        <end position="87"/>
    </location>
</feature>
<evidence type="ECO:0000313" key="3">
    <source>
        <dbReference type="EMBL" id="RZR72175.1"/>
    </source>
</evidence>
<reference evidence="3" key="1">
    <citation type="journal article" date="2018" name="Data Brief">
        <title>Genome sequence data from 17 accessions of Ensete ventricosum, a staple food crop for millions in Ethiopia.</title>
        <authorList>
            <person name="Yemataw Z."/>
            <person name="Muzemil S."/>
            <person name="Ambachew D."/>
            <person name="Tripathi L."/>
            <person name="Tesfaye K."/>
            <person name="Chala A."/>
            <person name="Farbos A."/>
            <person name="O'Neill P."/>
            <person name="Moore K."/>
            <person name="Grant M."/>
            <person name="Studholme D.J."/>
        </authorList>
    </citation>
    <scope>NUCLEOTIDE SEQUENCE [LARGE SCALE GENOMIC DNA]</scope>
    <source>
        <tissue evidence="3">Leaf</tissue>
    </source>
</reference>
<proteinExistence type="predicted"/>
<evidence type="ECO:0008006" key="4">
    <source>
        <dbReference type="Google" id="ProtNLM"/>
    </source>
</evidence>